<dbReference type="PROSITE" id="PS50893">
    <property type="entry name" value="ABC_TRANSPORTER_2"/>
    <property type="match status" value="1"/>
</dbReference>
<feature type="domain" description="ABC transporter" evidence="4">
    <location>
        <begin position="5"/>
        <end position="235"/>
    </location>
</feature>
<proteinExistence type="predicted"/>
<dbReference type="SMART" id="SM00382">
    <property type="entry name" value="AAA"/>
    <property type="match status" value="1"/>
</dbReference>
<reference evidence="5 6" key="1">
    <citation type="submission" date="2022-11" db="EMBL/GenBank/DDBJ databases">
        <title>Desulfobotulus tamanensis H1 sp. nov. - anaerobic, alkaliphilic, sulphate reducing bacterium isolated from terrestrial mud volcano.</title>
        <authorList>
            <person name="Frolova A."/>
            <person name="Merkel A.Y."/>
            <person name="Slobodkin A.I."/>
        </authorList>
    </citation>
    <scope>NUCLEOTIDE SEQUENCE [LARGE SCALE GENOMIC DNA]</scope>
    <source>
        <strain evidence="5 6">H1</strain>
    </source>
</reference>
<keyword evidence="3 5" id="KW-0067">ATP-binding</keyword>
<dbReference type="EMBL" id="JAPFPW010000013">
    <property type="protein sequence ID" value="MCW7754621.1"/>
    <property type="molecule type" value="Genomic_DNA"/>
</dbReference>
<evidence type="ECO:0000259" key="4">
    <source>
        <dbReference type="PROSITE" id="PS50893"/>
    </source>
</evidence>
<dbReference type="InterPro" id="IPR013611">
    <property type="entry name" value="Transp-assoc_OB_typ2"/>
</dbReference>
<protein>
    <submittedName>
        <fullName evidence="5">ABC transporter ATP-binding protein</fullName>
    </submittedName>
</protein>
<dbReference type="InterPro" id="IPR003593">
    <property type="entry name" value="AAA+_ATPase"/>
</dbReference>
<gene>
    <name evidence="5" type="ORF">OOT00_11560</name>
</gene>
<dbReference type="Pfam" id="PF00005">
    <property type="entry name" value="ABC_tran"/>
    <property type="match status" value="1"/>
</dbReference>
<dbReference type="InterPro" id="IPR017871">
    <property type="entry name" value="ABC_transporter-like_CS"/>
</dbReference>
<dbReference type="PANTHER" id="PTHR42781">
    <property type="entry name" value="SPERMIDINE/PUTRESCINE IMPORT ATP-BINDING PROTEIN POTA"/>
    <property type="match status" value="1"/>
</dbReference>
<keyword evidence="1" id="KW-0813">Transport</keyword>
<evidence type="ECO:0000256" key="3">
    <source>
        <dbReference type="ARBA" id="ARBA00022840"/>
    </source>
</evidence>
<accession>A0ABT3NBR9</accession>
<evidence type="ECO:0000313" key="6">
    <source>
        <dbReference type="Proteomes" id="UP001209681"/>
    </source>
</evidence>
<name>A0ABT3NBR9_9BACT</name>
<sequence>MNAFLQVEHIEKWHDCFKTLDGVSLSLQKGEILTLLGPSGGGKTTLLRILAGLEYPDGGDLCLDGEDLLPVAPHERGIGLVFQDAALFPHLNVEANVAFGLRMAGVRKRDRRQRVRDMLALVGLSGMEGRRVDGLSGGERQRVALARSLAPAPKLLLLDEPLGALDRNLRERLARDLRSILKQQALTAVFVTHDQEEAFSLGDRVAVLLDGRLKAMDTPEGLSANPCSLAVARFLGETNVFTPETLPDKFRKLAGGYCGKGGVLIRPEGIGLGPCPEKRKPQEEKRGGRDFHVQAVVKERRFFGTFFRVDLELADGLCLTARMPLSLPPPHVGVPVGLHFAPGTFVALSEA</sequence>
<keyword evidence="2" id="KW-0547">Nucleotide-binding</keyword>
<evidence type="ECO:0000256" key="1">
    <source>
        <dbReference type="ARBA" id="ARBA00022448"/>
    </source>
</evidence>
<evidence type="ECO:0000256" key="2">
    <source>
        <dbReference type="ARBA" id="ARBA00022741"/>
    </source>
</evidence>
<keyword evidence="6" id="KW-1185">Reference proteome</keyword>
<dbReference type="InterPro" id="IPR050093">
    <property type="entry name" value="ABC_SmlMolc_Importer"/>
</dbReference>
<dbReference type="RefSeq" id="WP_265425534.1">
    <property type="nucleotide sequence ID" value="NZ_JAPFPW010000013.1"/>
</dbReference>
<dbReference type="PROSITE" id="PS00211">
    <property type="entry name" value="ABC_TRANSPORTER_1"/>
    <property type="match status" value="1"/>
</dbReference>
<dbReference type="SUPFAM" id="SSF52540">
    <property type="entry name" value="P-loop containing nucleoside triphosphate hydrolases"/>
    <property type="match status" value="1"/>
</dbReference>
<dbReference type="Gene3D" id="3.40.50.300">
    <property type="entry name" value="P-loop containing nucleotide triphosphate hydrolases"/>
    <property type="match status" value="1"/>
</dbReference>
<evidence type="ECO:0000313" key="5">
    <source>
        <dbReference type="EMBL" id="MCW7754621.1"/>
    </source>
</evidence>
<organism evidence="5 6">
    <name type="scientific">Desulfobotulus pelophilus</name>
    <dbReference type="NCBI Taxonomy" id="2823377"/>
    <lineage>
        <taxon>Bacteria</taxon>
        <taxon>Pseudomonadati</taxon>
        <taxon>Thermodesulfobacteriota</taxon>
        <taxon>Desulfobacteria</taxon>
        <taxon>Desulfobacterales</taxon>
        <taxon>Desulfobacteraceae</taxon>
        <taxon>Desulfobotulus</taxon>
    </lineage>
</organism>
<dbReference type="InterPro" id="IPR027417">
    <property type="entry name" value="P-loop_NTPase"/>
</dbReference>
<dbReference type="GO" id="GO:0005524">
    <property type="term" value="F:ATP binding"/>
    <property type="evidence" value="ECO:0007669"/>
    <property type="project" value="UniProtKB-KW"/>
</dbReference>
<dbReference type="InterPro" id="IPR003439">
    <property type="entry name" value="ABC_transporter-like_ATP-bd"/>
</dbReference>
<dbReference type="Pfam" id="PF08402">
    <property type="entry name" value="TOBE_2"/>
    <property type="match status" value="1"/>
</dbReference>
<dbReference type="Proteomes" id="UP001209681">
    <property type="component" value="Unassembled WGS sequence"/>
</dbReference>
<dbReference type="PANTHER" id="PTHR42781:SF4">
    <property type="entry name" value="SPERMIDINE_PUTRESCINE IMPORT ATP-BINDING PROTEIN POTA"/>
    <property type="match status" value="1"/>
</dbReference>
<comment type="caution">
    <text evidence="5">The sequence shown here is derived from an EMBL/GenBank/DDBJ whole genome shotgun (WGS) entry which is preliminary data.</text>
</comment>